<comment type="caution">
    <text evidence="1">The sequence shown here is derived from an EMBL/GenBank/DDBJ whole genome shotgun (WGS) entry which is preliminary data.</text>
</comment>
<gene>
    <name evidence="1" type="ORF">HICCMSTLAB_LOCUS679</name>
</gene>
<evidence type="ECO:0000313" key="1">
    <source>
        <dbReference type="EMBL" id="CAG5073907.1"/>
    </source>
</evidence>
<proteinExistence type="predicted"/>
<accession>A0A8J2H5G1</accession>
<organism evidence="1 2">
    <name type="scientific">Cotesia congregata</name>
    <name type="common">Parasitoid wasp</name>
    <name type="synonym">Apanteles congregatus</name>
    <dbReference type="NCBI Taxonomy" id="51543"/>
    <lineage>
        <taxon>Eukaryota</taxon>
        <taxon>Metazoa</taxon>
        <taxon>Ecdysozoa</taxon>
        <taxon>Arthropoda</taxon>
        <taxon>Hexapoda</taxon>
        <taxon>Insecta</taxon>
        <taxon>Pterygota</taxon>
        <taxon>Neoptera</taxon>
        <taxon>Endopterygota</taxon>
        <taxon>Hymenoptera</taxon>
        <taxon>Apocrita</taxon>
        <taxon>Ichneumonoidea</taxon>
        <taxon>Braconidae</taxon>
        <taxon>Microgastrinae</taxon>
        <taxon>Cotesia</taxon>
    </lineage>
</organism>
<dbReference type="OrthoDB" id="7700486at2759"/>
<name>A0A8J2H5G1_COTCN</name>
<protein>
    <submittedName>
        <fullName evidence="1">Uncharacterized protein</fullName>
    </submittedName>
</protein>
<dbReference type="AlphaFoldDB" id="A0A8J2H5G1"/>
<dbReference type="Proteomes" id="UP000786811">
    <property type="component" value="Unassembled WGS sequence"/>
</dbReference>
<evidence type="ECO:0000313" key="2">
    <source>
        <dbReference type="Proteomes" id="UP000786811"/>
    </source>
</evidence>
<keyword evidence="2" id="KW-1185">Reference proteome</keyword>
<sequence>MSNMPKLYAVVEFCEIFIDGKKVVELVPISWLTSDETLCFWPPTNLEYKSKELIEIQADADDTWDTYPIAIITKAKDYKKGNRKLKKYLKKRNGDSSESESQASRDDQIVITKSSRVAKTLAKANPMPLMRDPSIEDILEESSAEDNNAANNKEFKKMRQSLELSMTDKFEKLLKTIQYSGEAPAVQKAWQDLSNTLPFDSLEKFLAFEESLITDKQKKNSLLLYSGCGKRFKGVGKRSFKDTESFKIIEEFLRAKHHASQRKLEIISWVSKFLSGAKDREGGRALRENKTNEMTE</sequence>
<reference evidence="1" key="1">
    <citation type="submission" date="2021-04" db="EMBL/GenBank/DDBJ databases">
        <authorList>
            <person name="Chebbi M.A.C M."/>
        </authorList>
    </citation>
    <scope>NUCLEOTIDE SEQUENCE</scope>
</reference>
<dbReference type="EMBL" id="CAJNRD030001114">
    <property type="protein sequence ID" value="CAG5073907.1"/>
    <property type="molecule type" value="Genomic_DNA"/>
</dbReference>